<organism evidence="1 2">
    <name type="scientific">Putridiphycobacter roseus</name>
    <dbReference type="NCBI Taxonomy" id="2219161"/>
    <lineage>
        <taxon>Bacteria</taxon>
        <taxon>Pseudomonadati</taxon>
        <taxon>Bacteroidota</taxon>
        <taxon>Flavobacteriia</taxon>
        <taxon>Flavobacteriales</taxon>
        <taxon>Crocinitomicaceae</taxon>
        <taxon>Putridiphycobacter</taxon>
    </lineage>
</organism>
<evidence type="ECO:0000313" key="1">
    <source>
        <dbReference type="EMBL" id="PZE18140.1"/>
    </source>
</evidence>
<dbReference type="Proteomes" id="UP000249248">
    <property type="component" value="Unassembled WGS sequence"/>
</dbReference>
<protein>
    <submittedName>
        <fullName evidence="1">Uncharacterized protein</fullName>
    </submittedName>
</protein>
<reference evidence="1 2" key="1">
    <citation type="submission" date="2018-06" db="EMBL/GenBank/DDBJ databases">
        <title>The draft genome sequence of Crocinitomix sp. SM1701.</title>
        <authorList>
            <person name="Zhang X."/>
        </authorList>
    </citation>
    <scope>NUCLEOTIDE SEQUENCE [LARGE SCALE GENOMIC DNA]</scope>
    <source>
        <strain evidence="1 2">SM1701</strain>
    </source>
</reference>
<keyword evidence="2" id="KW-1185">Reference proteome</keyword>
<gene>
    <name evidence="1" type="ORF">DNU06_05855</name>
</gene>
<name>A0A2W1N3J4_9FLAO</name>
<sequence>MISFHTANLSKKNDFWHPLKCGLETVVFRVLLLNNIVVNPPYPLIQMRPFSQLRPIQSKIRYNGKWG</sequence>
<comment type="caution">
    <text evidence="1">The sequence shown here is derived from an EMBL/GenBank/DDBJ whole genome shotgun (WGS) entry which is preliminary data.</text>
</comment>
<accession>A0A2W1N3J4</accession>
<dbReference type="EMBL" id="QKSB01000002">
    <property type="protein sequence ID" value="PZE18140.1"/>
    <property type="molecule type" value="Genomic_DNA"/>
</dbReference>
<evidence type="ECO:0000313" key="2">
    <source>
        <dbReference type="Proteomes" id="UP000249248"/>
    </source>
</evidence>
<dbReference type="AlphaFoldDB" id="A0A2W1N3J4"/>
<proteinExistence type="predicted"/>